<dbReference type="Gene3D" id="4.10.280.10">
    <property type="entry name" value="Helix-loop-helix DNA-binding domain"/>
    <property type="match status" value="1"/>
</dbReference>
<dbReference type="InterPro" id="IPR011598">
    <property type="entry name" value="bHLH_dom"/>
</dbReference>
<comment type="caution">
    <text evidence="3">The sequence shown here is derived from an EMBL/GenBank/DDBJ whole genome shotgun (WGS) entry which is preliminary data.</text>
</comment>
<dbReference type="GO" id="GO:0046983">
    <property type="term" value="F:protein dimerization activity"/>
    <property type="evidence" value="ECO:0007669"/>
    <property type="project" value="InterPro"/>
</dbReference>
<dbReference type="InterPro" id="IPR036638">
    <property type="entry name" value="HLH_DNA-bd_sf"/>
</dbReference>
<gene>
    <name evidence="3" type="ORF">B4U80_06768</name>
</gene>
<dbReference type="STRING" id="299467.A0A443S355"/>
<evidence type="ECO:0000259" key="2">
    <source>
        <dbReference type="PROSITE" id="PS50888"/>
    </source>
</evidence>
<dbReference type="OrthoDB" id="10048995at2759"/>
<dbReference type="EMBL" id="NCKV01010248">
    <property type="protein sequence ID" value="RWS21955.1"/>
    <property type="molecule type" value="Genomic_DNA"/>
</dbReference>
<keyword evidence="4" id="KW-1185">Reference proteome</keyword>
<dbReference type="GO" id="GO:0032502">
    <property type="term" value="P:developmental process"/>
    <property type="evidence" value="ECO:0007669"/>
    <property type="project" value="TreeGrafter"/>
</dbReference>
<dbReference type="InterPro" id="IPR050283">
    <property type="entry name" value="E-box_TF_Regulators"/>
</dbReference>
<feature type="domain" description="BHLH" evidence="2">
    <location>
        <begin position="100"/>
        <end position="154"/>
    </location>
</feature>
<dbReference type="AlphaFoldDB" id="A0A443S355"/>
<dbReference type="SUPFAM" id="SSF47459">
    <property type="entry name" value="HLH, helix-loop-helix DNA-binding domain"/>
    <property type="match status" value="1"/>
</dbReference>
<dbReference type="GO" id="GO:0000981">
    <property type="term" value="F:DNA-binding transcription factor activity, RNA polymerase II-specific"/>
    <property type="evidence" value="ECO:0007669"/>
    <property type="project" value="TreeGrafter"/>
</dbReference>
<protein>
    <recommendedName>
        <fullName evidence="2">BHLH domain-containing protein</fullName>
    </recommendedName>
</protein>
<evidence type="ECO:0000313" key="3">
    <source>
        <dbReference type="EMBL" id="RWS21955.1"/>
    </source>
</evidence>
<dbReference type="Proteomes" id="UP000288716">
    <property type="component" value="Unassembled WGS sequence"/>
</dbReference>
<evidence type="ECO:0000256" key="1">
    <source>
        <dbReference type="ARBA" id="ARBA00023125"/>
    </source>
</evidence>
<organism evidence="3 4">
    <name type="scientific">Leptotrombidium deliense</name>
    <dbReference type="NCBI Taxonomy" id="299467"/>
    <lineage>
        <taxon>Eukaryota</taxon>
        <taxon>Metazoa</taxon>
        <taxon>Ecdysozoa</taxon>
        <taxon>Arthropoda</taxon>
        <taxon>Chelicerata</taxon>
        <taxon>Arachnida</taxon>
        <taxon>Acari</taxon>
        <taxon>Acariformes</taxon>
        <taxon>Trombidiformes</taxon>
        <taxon>Prostigmata</taxon>
        <taxon>Anystina</taxon>
        <taxon>Parasitengona</taxon>
        <taxon>Trombiculoidea</taxon>
        <taxon>Trombiculidae</taxon>
        <taxon>Leptotrombidium</taxon>
    </lineage>
</organism>
<dbReference type="VEuPathDB" id="VectorBase:LDEU010085"/>
<accession>A0A443S355</accession>
<dbReference type="Pfam" id="PF00010">
    <property type="entry name" value="HLH"/>
    <property type="match status" value="1"/>
</dbReference>
<dbReference type="SMART" id="SM00353">
    <property type="entry name" value="HLH"/>
    <property type="match status" value="1"/>
</dbReference>
<proteinExistence type="predicted"/>
<sequence length="164" mass="19299">MSCNENFDEYTTENEELLNSIDVHYTVLTPVVIATNEDEYYTLYGMPESTERNNGNIVDNSLMPLDQNENSTGKKADPFSDECRIPIPGENDDYFLDNKTCVRRRNERERTRVRNVNDGFERLRQHLPLIEECHDKRSSKVETLRLAIRYIRHLENLLKEADQK</sequence>
<dbReference type="PROSITE" id="PS50888">
    <property type="entry name" value="BHLH"/>
    <property type="match status" value="1"/>
</dbReference>
<dbReference type="GO" id="GO:0000977">
    <property type="term" value="F:RNA polymerase II transcription regulatory region sequence-specific DNA binding"/>
    <property type="evidence" value="ECO:0007669"/>
    <property type="project" value="TreeGrafter"/>
</dbReference>
<evidence type="ECO:0000313" key="4">
    <source>
        <dbReference type="Proteomes" id="UP000288716"/>
    </source>
</evidence>
<keyword evidence="1" id="KW-0238">DNA-binding</keyword>
<dbReference type="PANTHER" id="PTHR23349:SF108">
    <property type="entry name" value="BHLH DOMAIN-CONTAINING PROTEIN"/>
    <property type="match status" value="1"/>
</dbReference>
<dbReference type="PANTHER" id="PTHR23349">
    <property type="entry name" value="BASIC HELIX-LOOP-HELIX TRANSCRIPTION FACTOR, TWIST"/>
    <property type="match status" value="1"/>
</dbReference>
<reference evidence="3 4" key="1">
    <citation type="journal article" date="2018" name="Gigascience">
        <title>Genomes of trombidid mites reveal novel predicted allergens and laterally-transferred genes associated with secondary metabolism.</title>
        <authorList>
            <person name="Dong X."/>
            <person name="Chaisiri K."/>
            <person name="Xia D."/>
            <person name="Armstrong S.D."/>
            <person name="Fang Y."/>
            <person name="Donnelly M.J."/>
            <person name="Kadowaki T."/>
            <person name="McGarry J.W."/>
            <person name="Darby A.C."/>
            <person name="Makepeace B.L."/>
        </authorList>
    </citation>
    <scope>NUCLEOTIDE SEQUENCE [LARGE SCALE GENOMIC DNA]</scope>
    <source>
        <strain evidence="3">UoL-UT</strain>
    </source>
</reference>
<dbReference type="CDD" id="cd19724">
    <property type="entry name" value="bHLH_TS_ASCL3_like"/>
    <property type="match status" value="1"/>
</dbReference>
<name>A0A443S355_9ACAR</name>